<evidence type="ECO:0000256" key="2">
    <source>
        <dbReference type="ARBA" id="ARBA00022679"/>
    </source>
</evidence>
<keyword evidence="6" id="KW-1185">Reference proteome</keyword>
<evidence type="ECO:0000259" key="4">
    <source>
        <dbReference type="Pfam" id="PF13649"/>
    </source>
</evidence>
<dbReference type="SUPFAM" id="SSF53335">
    <property type="entry name" value="S-adenosyl-L-methionine-dependent methyltransferases"/>
    <property type="match status" value="1"/>
</dbReference>
<feature type="region of interest" description="Disordered" evidence="3">
    <location>
        <begin position="1"/>
        <end position="20"/>
    </location>
</feature>
<protein>
    <submittedName>
        <fullName evidence="5">Type 12 methyltransferase</fullName>
    </submittedName>
</protein>
<dbReference type="STRING" id="1246995.AFR_21135"/>
<dbReference type="OrthoDB" id="3382693at2"/>
<reference evidence="5 6" key="1">
    <citation type="journal article" date="2014" name="J. Biotechnol.">
        <title>Complete genome sequence of the actinobacterium Actinoplanes friuliensis HAG 010964, producer of the lipopeptide antibiotic friulimycin.</title>
        <authorList>
            <person name="Ruckert C."/>
            <person name="Szczepanowski R."/>
            <person name="Albersmeier A."/>
            <person name="Goesmann A."/>
            <person name="Fischer N."/>
            <person name="Steinkamper A."/>
            <person name="Puhler A."/>
            <person name="Biener R."/>
            <person name="Schwartz D."/>
            <person name="Kalinowski J."/>
        </authorList>
    </citation>
    <scope>NUCLEOTIDE SEQUENCE [LARGE SCALE GENOMIC DNA]</scope>
    <source>
        <strain evidence="5 6">DSM 7358</strain>
    </source>
</reference>
<dbReference type="CDD" id="cd02440">
    <property type="entry name" value="AdoMet_MTases"/>
    <property type="match status" value="1"/>
</dbReference>
<dbReference type="PATRIC" id="fig|1246995.3.peg.4283"/>
<dbReference type="Gene3D" id="3.40.50.150">
    <property type="entry name" value="Vaccinia Virus protein VP39"/>
    <property type="match status" value="1"/>
</dbReference>
<dbReference type="KEGG" id="afs:AFR_21135"/>
<name>U5W036_9ACTN</name>
<feature type="domain" description="Methyltransferase" evidence="4">
    <location>
        <begin position="52"/>
        <end position="148"/>
    </location>
</feature>
<dbReference type="AlphaFoldDB" id="U5W036"/>
<dbReference type="InterPro" id="IPR029063">
    <property type="entry name" value="SAM-dependent_MTases_sf"/>
</dbReference>
<proteinExistence type="predicted"/>
<keyword evidence="1 5" id="KW-0489">Methyltransferase</keyword>
<dbReference type="GO" id="GO:0032259">
    <property type="term" value="P:methylation"/>
    <property type="evidence" value="ECO:0007669"/>
    <property type="project" value="UniProtKB-KW"/>
</dbReference>
<gene>
    <name evidence="5" type="ORF">AFR_21135</name>
</gene>
<dbReference type="GO" id="GO:0008168">
    <property type="term" value="F:methyltransferase activity"/>
    <property type="evidence" value="ECO:0007669"/>
    <property type="project" value="UniProtKB-KW"/>
</dbReference>
<organism evidence="5 6">
    <name type="scientific">Actinoplanes friuliensis DSM 7358</name>
    <dbReference type="NCBI Taxonomy" id="1246995"/>
    <lineage>
        <taxon>Bacteria</taxon>
        <taxon>Bacillati</taxon>
        <taxon>Actinomycetota</taxon>
        <taxon>Actinomycetes</taxon>
        <taxon>Micromonosporales</taxon>
        <taxon>Micromonosporaceae</taxon>
        <taxon>Actinoplanes</taxon>
    </lineage>
</organism>
<dbReference type="InterPro" id="IPR041698">
    <property type="entry name" value="Methyltransf_25"/>
</dbReference>
<dbReference type="eggNOG" id="COG4106">
    <property type="taxonomic scope" value="Bacteria"/>
</dbReference>
<evidence type="ECO:0000256" key="3">
    <source>
        <dbReference type="SAM" id="MobiDB-lite"/>
    </source>
</evidence>
<evidence type="ECO:0000256" key="1">
    <source>
        <dbReference type="ARBA" id="ARBA00022603"/>
    </source>
</evidence>
<sequence>MGNHHHGHDHQHDHSTDGLPDLLDLDAEVLHAYQAEFITEVAETAGEEPRRILDLGSGTGAGTLALAARFPAAELIAVDVSPDMLERLRAKAGHAGVGGRVQTVPADLDEGWPNVDDVDLVWASASMHHVADPVRVLRNALGAIRPGGLIALVEAAGMPRFLPDSVGNGVEGRLHAALAANHAEEMPHRGADWGPLLEKAGFAVVAAPHYRINLVAPLPPATPRYAHAVLNRMRTGLHNRLSAEDRATLHTLLDGHGPETVLERDDLTVVGDRTAWIGRRQ</sequence>
<dbReference type="HOGENOM" id="CLU_066439_1_0_11"/>
<evidence type="ECO:0000313" key="5">
    <source>
        <dbReference type="EMBL" id="AGZ42499.1"/>
    </source>
</evidence>
<dbReference type="PANTHER" id="PTHR43861">
    <property type="entry name" value="TRANS-ACONITATE 2-METHYLTRANSFERASE-RELATED"/>
    <property type="match status" value="1"/>
</dbReference>
<accession>U5W036</accession>
<evidence type="ECO:0000313" key="6">
    <source>
        <dbReference type="Proteomes" id="UP000017746"/>
    </source>
</evidence>
<dbReference type="RefSeq" id="WP_023362871.1">
    <property type="nucleotide sequence ID" value="NC_022657.1"/>
</dbReference>
<dbReference type="PANTHER" id="PTHR43861:SF1">
    <property type="entry name" value="TRANS-ACONITATE 2-METHYLTRANSFERASE"/>
    <property type="match status" value="1"/>
</dbReference>
<dbReference type="Proteomes" id="UP000017746">
    <property type="component" value="Chromosome"/>
</dbReference>
<dbReference type="Pfam" id="PF13649">
    <property type="entry name" value="Methyltransf_25"/>
    <property type="match status" value="1"/>
</dbReference>
<keyword evidence="2 5" id="KW-0808">Transferase</keyword>
<dbReference type="EMBL" id="CP006272">
    <property type="protein sequence ID" value="AGZ42499.1"/>
    <property type="molecule type" value="Genomic_DNA"/>
</dbReference>